<accession>A0A2S7VN91</accession>
<dbReference type="AlphaFoldDB" id="A0A2S7VN91"/>
<organism evidence="1 2">
    <name type="scientific">Vibrio chagasii</name>
    <dbReference type="NCBI Taxonomy" id="170679"/>
    <lineage>
        <taxon>Bacteria</taxon>
        <taxon>Pseudomonadati</taxon>
        <taxon>Pseudomonadota</taxon>
        <taxon>Gammaproteobacteria</taxon>
        <taxon>Vibrionales</taxon>
        <taxon>Vibrionaceae</taxon>
        <taxon>Vibrio</taxon>
    </lineage>
</organism>
<evidence type="ECO:0000313" key="2">
    <source>
        <dbReference type="Proteomes" id="UP000238707"/>
    </source>
</evidence>
<dbReference type="Pfam" id="PF10899">
    <property type="entry name" value="AbiGi"/>
    <property type="match status" value="1"/>
</dbReference>
<sequence>MKLSSNSIIHFTDNIEAIYGIFSAGFRLKYCKESISTPVEKFVFYAPMVSFCDIPMSQVKEHISKYGNYGIGLTKEWAERKGLNPVLYLEKQSTVSKSMYLLISSILSNAGEPDEWTNNETYVADVIRFMKNYEDDLARKNHPLVKNYRFSDEREWRFCPSHKDCKDMILSNEYMEAHFDDANSELRLLNLEFEAKDIKYIVLEKESDIIPFLDFMKREKGKAYSYRDVEVLATRIVTSDQIKTDF</sequence>
<comment type="caution">
    <text evidence="1">The sequence shown here is derived from an EMBL/GenBank/DDBJ whole genome shotgun (WGS) entry which is preliminary data.</text>
</comment>
<proteinExistence type="predicted"/>
<reference evidence="1 2" key="1">
    <citation type="submission" date="2016-12" db="EMBL/GenBank/DDBJ databases">
        <title>Diversity of luminous bacteria.</title>
        <authorList>
            <person name="Yoshizawa S."/>
            <person name="Kogure K."/>
        </authorList>
    </citation>
    <scope>NUCLEOTIDE SEQUENCE [LARGE SCALE GENOMIC DNA]</scope>
    <source>
        <strain evidence="1 2">LC2-408</strain>
    </source>
</reference>
<dbReference type="InterPro" id="IPR021223">
    <property type="entry name" value="AbiGi"/>
</dbReference>
<keyword evidence="2" id="KW-1185">Reference proteome</keyword>
<dbReference type="RefSeq" id="WP_105023399.1">
    <property type="nucleotide sequence ID" value="NZ_MSCI01000001.1"/>
</dbReference>
<protein>
    <submittedName>
        <fullName evidence="1">Uncharacterized protein</fullName>
    </submittedName>
</protein>
<dbReference type="Proteomes" id="UP000238707">
    <property type="component" value="Unassembled WGS sequence"/>
</dbReference>
<name>A0A2S7VN91_9VIBR</name>
<gene>
    <name evidence="1" type="ORF">BTO10_02075</name>
</gene>
<evidence type="ECO:0000313" key="1">
    <source>
        <dbReference type="EMBL" id="PQJ63627.1"/>
    </source>
</evidence>
<dbReference type="EMBL" id="MSCI01000001">
    <property type="protein sequence ID" value="PQJ63627.1"/>
    <property type="molecule type" value="Genomic_DNA"/>
</dbReference>